<evidence type="ECO:0000313" key="4">
    <source>
        <dbReference type="Proteomes" id="UP000472268"/>
    </source>
</evidence>
<evidence type="ECO:0000256" key="2">
    <source>
        <dbReference type="ARBA" id="ARBA00015365"/>
    </source>
</evidence>
<sequence>LFKKQQSTIMLIALNYHNPDGFNCSNEIKFRKFAVWLEDQNITHYKIKNRGNLRNIHRSDHLKCGDNAENTRT</sequence>
<dbReference type="PANTHER" id="PTHR15924">
    <property type="entry name" value="CLE"/>
    <property type="match status" value="1"/>
</dbReference>
<keyword evidence="4" id="KW-1185">Reference proteome</keyword>
<dbReference type="Pfam" id="PF10036">
    <property type="entry name" value="RLL"/>
    <property type="match status" value="1"/>
</dbReference>
<dbReference type="InterPro" id="IPR019265">
    <property type="entry name" value="RTRAF"/>
</dbReference>
<evidence type="ECO:0000256" key="1">
    <source>
        <dbReference type="ARBA" id="ARBA00008602"/>
    </source>
</evidence>
<reference evidence="3" key="3">
    <citation type="submission" date="2025-09" db="UniProtKB">
        <authorList>
            <consortium name="Ensembl"/>
        </authorList>
    </citation>
    <scope>IDENTIFICATION</scope>
</reference>
<evidence type="ECO:0000313" key="3">
    <source>
        <dbReference type="Ensembl" id="ENSSSUP00005018795.1"/>
    </source>
</evidence>
<protein>
    <recommendedName>
        <fullName evidence="2">RNA transcription, translation and transport factor protein</fullName>
    </recommendedName>
</protein>
<dbReference type="OMA" id="NLRNIHR"/>
<dbReference type="AlphaFoldDB" id="A0A673UBY8"/>
<dbReference type="Ensembl" id="ENSSSUT00005021478.1">
    <property type="protein sequence ID" value="ENSSSUP00005018795.1"/>
    <property type="gene ID" value="ENSSSUG00005012159.1"/>
</dbReference>
<comment type="similarity">
    <text evidence="1">Belongs to the RTRAF family.</text>
</comment>
<proteinExistence type="inferred from homology"/>
<reference evidence="3 4" key="1">
    <citation type="submission" date="2019-05" db="EMBL/GenBank/DDBJ databases">
        <title>A Chromosome-scale Meerkat (S. suricatta) Genome Assembly.</title>
        <authorList>
            <person name="Dudchenko O."/>
            <person name="Lieberman Aiden E."/>
            <person name="Tung J."/>
            <person name="Barreiro L.B."/>
            <person name="Clutton-Brock T.H."/>
        </authorList>
    </citation>
    <scope>NUCLEOTIDE SEQUENCE [LARGE SCALE GENOMIC DNA]</scope>
</reference>
<accession>A0A673UBY8</accession>
<reference evidence="3" key="2">
    <citation type="submission" date="2025-08" db="UniProtKB">
        <authorList>
            <consortium name="Ensembl"/>
        </authorList>
    </citation>
    <scope>IDENTIFICATION</scope>
</reference>
<name>A0A673UBY8_SURSU</name>
<organism evidence="3 4">
    <name type="scientific">Suricata suricatta</name>
    <name type="common">Meerkat</name>
    <dbReference type="NCBI Taxonomy" id="37032"/>
    <lineage>
        <taxon>Eukaryota</taxon>
        <taxon>Metazoa</taxon>
        <taxon>Chordata</taxon>
        <taxon>Craniata</taxon>
        <taxon>Vertebrata</taxon>
        <taxon>Euteleostomi</taxon>
        <taxon>Mammalia</taxon>
        <taxon>Eutheria</taxon>
        <taxon>Laurasiatheria</taxon>
        <taxon>Carnivora</taxon>
        <taxon>Feliformia</taxon>
        <taxon>Herpestidae</taxon>
        <taxon>Suricata</taxon>
    </lineage>
</organism>
<dbReference type="Proteomes" id="UP000472268">
    <property type="component" value="Chromosome 11"/>
</dbReference>